<evidence type="ECO:0000259" key="4">
    <source>
        <dbReference type="Pfam" id="PF07730"/>
    </source>
</evidence>
<evidence type="ECO:0000259" key="3">
    <source>
        <dbReference type="Pfam" id="PF07495"/>
    </source>
</evidence>
<reference evidence="5 6" key="1">
    <citation type="journal article" date="2011" name="Stand. Genomic Sci.">
        <title>Complete genome sequence of Haliscomenobacter hydrossis type strain (O).</title>
        <authorList>
            <consortium name="US DOE Joint Genome Institute (JGI-PGF)"/>
            <person name="Daligault H."/>
            <person name="Lapidus A."/>
            <person name="Zeytun A."/>
            <person name="Nolan M."/>
            <person name="Lucas S."/>
            <person name="Del Rio T.G."/>
            <person name="Tice H."/>
            <person name="Cheng J.F."/>
            <person name="Tapia R."/>
            <person name="Han C."/>
            <person name="Goodwin L."/>
            <person name="Pitluck S."/>
            <person name="Liolios K."/>
            <person name="Pagani I."/>
            <person name="Ivanova N."/>
            <person name="Huntemann M."/>
            <person name="Mavromatis K."/>
            <person name="Mikhailova N."/>
            <person name="Pati A."/>
            <person name="Chen A."/>
            <person name="Palaniappan K."/>
            <person name="Land M."/>
            <person name="Hauser L."/>
            <person name="Brambilla E.M."/>
            <person name="Rohde M."/>
            <person name="Verbarg S."/>
            <person name="Goker M."/>
            <person name="Bristow J."/>
            <person name="Eisen J.A."/>
            <person name="Markowitz V."/>
            <person name="Hugenholtz P."/>
            <person name="Kyrpides N.C."/>
            <person name="Klenk H.P."/>
            <person name="Woyke T."/>
        </authorList>
    </citation>
    <scope>NUCLEOTIDE SEQUENCE [LARGE SCALE GENOMIC DNA]</scope>
    <source>
        <strain evidence="6">ATCC 27775 / DSM 1100 / LMG 10767 / O</strain>
    </source>
</reference>
<dbReference type="eggNOG" id="COG3292">
    <property type="taxonomic scope" value="Bacteria"/>
</dbReference>
<dbReference type="HOGENOM" id="CLU_000445_28_2_10"/>
<dbReference type="GO" id="GO:0046983">
    <property type="term" value="F:protein dimerization activity"/>
    <property type="evidence" value="ECO:0007669"/>
    <property type="project" value="InterPro"/>
</dbReference>
<dbReference type="InterPro" id="IPR015943">
    <property type="entry name" value="WD40/YVTN_repeat-like_dom_sf"/>
</dbReference>
<dbReference type="OrthoDB" id="9778366at2"/>
<evidence type="ECO:0000256" key="1">
    <source>
        <dbReference type="ARBA" id="ARBA00022553"/>
    </source>
</evidence>
<dbReference type="InterPro" id="IPR011123">
    <property type="entry name" value="Y_Y_Y"/>
</dbReference>
<dbReference type="GO" id="GO:0016020">
    <property type="term" value="C:membrane"/>
    <property type="evidence" value="ECO:0007669"/>
    <property type="project" value="InterPro"/>
</dbReference>
<dbReference type="PANTHER" id="PTHR43547:SF2">
    <property type="entry name" value="HYBRID SIGNAL TRANSDUCTION HISTIDINE KINASE C"/>
    <property type="match status" value="1"/>
</dbReference>
<evidence type="ECO:0000256" key="2">
    <source>
        <dbReference type="SAM" id="Phobius"/>
    </source>
</evidence>
<dbReference type="Pfam" id="PF07494">
    <property type="entry name" value="Reg_prop"/>
    <property type="match status" value="5"/>
</dbReference>
<keyword evidence="6" id="KW-1185">Reference proteome</keyword>
<dbReference type="EMBL" id="CP002691">
    <property type="protein sequence ID" value="AEE49352.1"/>
    <property type="molecule type" value="Genomic_DNA"/>
</dbReference>
<keyword evidence="5" id="KW-0418">Kinase</keyword>
<dbReference type="Gene3D" id="2.130.10.10">
    <property type="entry name" value="YVTN repeat-like/Quinoprotein amine dehydrogenase"/>
    <property type="match status" value="3"/>
</dbReference>
<keyword evidence="2" id="KW-1133">Transmembrane helix</keyword>
<dbReference type="Gene3D" id="1.20.5.1930">
    <property type="match status" value="1"/>
</dbReference>
<dbReference type="InterPro" id="IPR011110">
    <property type="entry name" value="Reg_prop"/>
</dbReference>
<feature type="domain" description="Two component regulator three Y" evidence="3">
    <location>
        <begin position="670"/>
        <end position="730"/>
    </location>
</feature>
<evidence type="ECO:0000313" key="5">
    <source>
        <dbReference type="EMBL" id="AEE49352.1"/>
    </source>
</evidence>
<keyword evidence="5" id="KW-0808">Transferase</keyword>
<gene>
    <name evidence="5" type="ordered locus">Halhy_1458</name>
</gene>
<dbReference type="InterPro" id="IPR013783">
    <property type="entry name" value="Ig-like_fold"/>
</dbReference>
<dbReference type="AlphaFoldDB" id="F4KXE4"/>
<dbReference type="Pfam" id="PF07495">
    <property type="entry name" value="Y_Y_Y"/>
    <property type="match status" value="1"/>
</dbReference>
<feature type="transmembrane region" description="Helical" evidence="2">
    <location>
        <begin position="738"/>
        <end position="758"/>
    </location>
</feature>
<keyword evidence="2" id="KW-0472">Membrane</keyword>
<feature type="domain" description="Signal transduction histidine kinase subgroup 3 dimerisation and phosphoacceptor" evidence="4">
    <location>
        <begin position="782"/>
        <end position="847"/>
    </location>
</feature>
<dbReference type="Gene3D" id="3.30.565.10">
    <property type="entry name" value="Histidine kinase-like ATPase, C-terminal domain"/>
    <property type="match status" value="1"/>
</dbReference>
<dbReference type="SUPFAM" id="SSF55874">
    <property type="entry name" value="ATPase domain of HSP90 chaperone/DNA topoisomerase II/histidine kinase"/>
    <property type="match status" value="1"/>
</dbReference>
<dbReference type="STRING" id="760192.Halhy_1458"/>
<dbReference type="InterPro" id="IPR036890">
    <property type="entry name" value="HATPase_C_sf"/>
</dbReference>
<sequence length="987" mass="111938">MKRIACWVLSWVVLTGLWAQKYNFVNLNVEHGLIQSQALALCQDQQGHLWIATMGGVSRYDGQHFTGFSMNDGLANNICLTILSDRKGRIWVGTQNGLSRYDGSRFRNYFFSKKPQQNEVSSLAEDQRGRIWCTVKGKVYCVDQGKIIKADLPKDHDFRQVFADHQGQIWACGPKAPLYTLRKGQWQEIELPTGDKEPHAPFRLYSDPDHNLWLLTRGGVYRRKKGVYEKFNPPGFAEMVKGGVRRLAFDQNKNLWLGTQDGLYQVKPEGIRRFDQSNGFSQNVVTDMLIDREHQLWVSMAGGDGLFRYAGDTFEQYDESTGLPTSSVMSICRDSAQQIWVGTYGGGLARLGKNGFETVRLPHDQAGAQRINSIITDHSGRLWIGTEGLGLWRYQQGKFTQLLSAKDGLPQGVVLNVYEDRKQRIWVGTPAGIMRYDSGRFEQLKAYTFFSSCFLDIGQDSLLVGSTSGILLLQHDRNILRKQPDLLRKSTVICAARQGSKVWIGSDNGLFLWDLNTNVFKHYSQKSGLPSNIVYNLSVSKSGIIYAGTGQGFAQLTFDSNTETYQIDNFSATAGIPNWESNQHATLIDRDGSVWFGTTKGLFRYHPHAPDAPVPPAEVILQSVKLFSKPLEVGQWNKGLSPGYHLPQQLRLPPRKNHLSFEFAAISLRDPQGMQYQYRIQGLDENWSILSNNHKVEYPNLPAGKFVFQARARNKNGRWSQKNLNYNFEIITPFYQTAWFRGGTVGFLVLLGIAIQSFRVRLRSRRKRQMALLRQEEQEKVRRRTAEDFHDELGNKLTRIALLTEILQNKLGPQQPDVKGIVSQIKENAVQLYGGARDIIWALNPSSDNLYEILTRIRDFGVDLFADTGIEFSCEGIQDVYRGVVVPIDYSRNLIMIFKEALNNCLKHSQAQSVTFEVMPNGFQSWRIILRDNGKGFSLNTIKKGHGIDNMQIRAKRIQADLDFAILPIGGTRLELRFSLKTKNVST</sequence>
<dbReference type="Pfam" id="PF07730">
    <property type="entry name" value="HisKA_3"/>
    <property type="match status" value="1"/>
</dbReference>
<protein>
    <submittedName>
        <fullName evidence="5">Signal transduction histidine kinase</fullName>
    </submittedName>
</protein>
<dbReference type="Proteomes" id="UP000008461">
    <property type="component" value="Chromosome"/>
</dbReference>
<reference key="2">
    <citation type="submission" date="2011-04" db="EMBL/GenBank/DDBJ databases">
        <title>Complete sequence of chromosome of Haliscomenobacter hydrossis DSM 1100.</title>
        <authorList>
            <consortium name="US DOE Joint Genome Institute (JGI-PGF)"/>
            <person name="Lucas S."/>
            <person name="Han J."/>
            <person name="Lapidus A."/>
            <person name="Bruce D."/>
            <person name="Goodwin L."/>
            <person name="Pitluck S."/>
            <person name="Peters L."/>
            <person name="Kyrpides N."/>
            <person name="Mavromatis K."/>
            <person name="Ivanova N."/>
            <person name="Ovchinnikova G."/>
            <person name="Pagani I."/>
            <person name="Daligault H."/>
            <person name="Detter J.C."/>
            <person name="Han C."/>
            <person name="Land M."/>
            <person name="Hauser L."/>
            <person name="Markowitz V."/>
            <person name="Cheng J.-F."/>
            <person name="Hugenholtz P."/>
            <person name="Woyke T."/>
            <person name="Wu D."/>
            <person name="Verbarg S."/>
            <person name="Frueling A."/>
            <person name="Brambilla E."/>
            <person name="Klenk H.-P."/>
            <person name="Eisen J.A."/>
        </authorList>
    </citation>
    <scope>NUCLEOTIDE SEQUENCE</scope>
    <source>
        <strain>DSM 1100</strain>
    </source>
</reference>
<accession>F4KXE4</accession>
<keyword evidence="2" id="KW-0812">Transmembrane</keyword>
<dbReference type="Gene3D" id="2.60.40.10">
    <property type="entry name" value="Immunoglobulins"/>
    <property type="match status" value="1"/>
</dbReference>
<dbReference type="PANTHER" id="PTHR43547">
    <property type="entry name" value="TWO-COMPONENT HISTIDINE KINASE"/>
    <property type="match status" value="1"/>
</dbReference>
<dbReference type="InterPro" id="IPR011712">
    <property type="entry name" value="Sig_transdc_His_kin_sub3_dim/P"/>
</dbReference>
<dbReference type="KEGG" id="hhy:Halhy_1458"/>
<organism evidence="5 6">
    <name type="scientific">Haliscomenobacter hydrossis (strain ATCC 27775 / DSM 1100 / LMG 10767 / O)</name>
    <dbReference type="NCBI Taxonomy" id="760192"/>
    <lineage>
        <taxon>Bacteria</taxon>
        <taxon>Pseudomonadati</taxon>
        <taxon>Bacteroidota</taxon>
        <taxon>Saprospiria</taxon>
        <taxon>Saprospirales</taxon>
        <taxon>Haliscomenobacteraceae</taxon>
        <taxon>Haliscomenobacter</taxon>
    </lineage>
</organism>
<name>F4KXE4_HALH1</name>
<proteinExistence type="predicted"/>
<dbReference type="CDD" id="cd16917">
    <property type="entry name" value="HATPase_UhpB-NarQ-NarX-like"/>
    <property type="match status" value="1"/>
</dbReference>
<dbReference type="RefSeq" id="WP_013763906.1">
    <property type="nucleotide sequence ID" value="NC_015510.1"/>
</dbReference>
<evidence type="ECO:0000313" key="6">
    <source>
        <dbReference type="Proteomes" id="UP000008461"/>
    </source>
</evidence>
<keyword evidence="1" id="KW-0597">Phosphoprotein</keyword>
<dbReference type="SUPFAM" id="SSF63829">
    <property type="entry name" value="Calcium-dependent phosphotriesterase"/>
    <property type="match status" value="3"/>
</dbReference>
<dbReference type="GO" id="GO:0000155">
    <property type="term" value="F:phosphorelay sensor kinase activity"/>
    <property type="evidence" value="ECO:0007669"/>
    <property type="project" value="InterPro"/>
</dbReference>
<dbReference type="eggNOG" id="COG4585">
    <property type="taxonomic scope" value="Bacteria"/>
</dbReference>